<feature type="transmembrane region" description="Helical" evidence="7">
    <location>
        <begin position="311"/>
        <end position="331"/>
    </location>
</feature>
<dbReference type="InterPro" id="IPR042094">
    <property type="entry name" value="T2SS_GspF_sf"/>
</dbReference>
<gene>
    <name evidence="9" type="ORF">ACFOPI_13990</name>
</gene>
<keyword evidence="3" id="KW-1003">Cell membrane</keyword>
<dbReference type="EMBL" id="JBHRXX010000005">
    <property type="protein sequence ID" value="MFC3684711.1"/>
    <property type="molecule type" value="Genomic_DNA"/>
</dbReference>
<comment type="similarity">
    <text evidence="2">Belongs to the GSP F family.</text>
</comment>
<feature type="transmembrane region" description="Helical" evidence="7">
    <location>
        <begin position="105"/>
        <end position="128"/>
    </location>
</feature>
<keyword evidence="5 7" id="KW-1133">Transmembrane helix</keyword>
<accession>A0ABV7W6M3</accession>
<dbReference type="Gene3D" id="1.20.81.30">
    <property type="entry name" value="Type II secretion system (T2SS), domain F"/>
    <property type="match status" value="2"/>
</dbReference>
<evidence type="ECO:0000256" key="1">
    <source>
        <dbReference type="ARBA" id="ARBA00004651"/>
    </source>
</evidence>
<feature type="domain" description="Type II secretion system protein GspF" evidence="8">
    <location>
        <begin position="6"/>
        <end position="129"/>
    </location>
</feature>
<protein>
    <submittedName>
        <fullName evidence="9">Type II secretion system F family protein</fullName>
    </submittedName>
</protein>
<comment type="subcellular location">
    <subcellularLocation>
        <location evidence="1">Cell membrane</location>
        <topology evidence="1">Multi-pass membrane protein</topology>
    </subcellularLocation>
</comment>
<dbReference type="PRINTS" id="PR00812">
    <property type="entry name" value="BCTERIALGSPF"/>
</dbReference>
<dbReference type="RefSeq" id="WP_382174766.1">
    <property type="nucleotide sequence ID" value="NZ_JBHRXX010000005.1"/>
</dbReference>
<dbReference type="PANTHER" id="PTHR30012">
    <property type="entry name" value="GENERAL SECRETION PATHWAY PROTEIN"/>
    <property type="match status" value="1"/>
</dbReference>
<evidence type="ECO:0000259" key="8">
    <source>
        <dbReference type="Pfam" id="PF00482"/>
    </source>
</evidence>
<reference evidence="10" key="1">
    <citation type="journal article" date="2019" name="Int. J. Syst. Evol. Microbiol.">
        <title>The Global Catalogue of Microorganisms (GCM) 10K type strain sequencing project: providing services to taxonomists for standard genome sequencing and annotation.</title>
        <authorList>
            <consortium name="The Broad Institute Genomics Platform"/>
            <consortium name="The Broad Institute Genome Sequencing Center for Infectious Disease"/>
            <person name="Wu L."/>
            <person name="Ma J."/>
        </authorList>
    </citation>
    <scope>NUCLEOTIDE SEQUENCE [LARGE SCALE GENOMIC DNA]</scope>
    <source>
        <strain evidence="10">KCTC 42501</strain>
    </source>
</reference>
<dbReference type="Proteomes" id="UP001595729">
    <property type="component" value="Unassembled WGS sequence"/>
</dbReference>
<dbReference type="PANTHER" id="PTHR30012:SF0">
    <property type="entry name" value="TYPE II SECRETION SYSTEM PROTEIN F-RELATED"/>
    <property type="match status" value="1"/>
</dbReference>
<feature type="domain" description="Type II secretion system protein GspF" evidence="8">
    <location>
        <begin position="211"/>
        <end position="330"/>
    </location>
</feature>
<feature type="transmembrane region" description="Helical" evidence="7">
    <location>
        <begin position="152"/>
        <end position="174"/>
    </location>
</feature>
<keyword evidence="6 7" id="KW-0472">Membrane</keyword>
<dbReference type="Pfam" id="PF00482">
    <property type="entry name" value="T2SSF"/>
    <property type="match status" value="2"/>
</dbReference>
<comment type="caution">
    <text evidence="9">The sequence shown here is derived from an EMBL/GenBank/DDBJ whole genome shotgun (WGS) entry which is preliminary data.</text>
</comment>
<sequence length="339" mass="38016">MNLVLFVQEIHALSAAGLSITEALETLLERDTNPQVQHVMQQLLERLREGLRLSQAMQLQPEVFPPLLVGIVQSAEDTSDLPQALHRYVQYETQLQGLKHKVISAAIYPLILLGVGGGVALFLLGYVVPRFSTVYQGTGRPLPLASRWLLDWGLWMTQHQLAVFMVLGAVLAWASWRVMEWQRSGNWWLVLRAFPGARPRLEILELSRLYLTLSMLLEGGIPIRRAMQLAAAVITPARQSAWNDVRQQVTEGRHLTESMEQHGFSTPVASRLLRVGERSGQIGAMLGKTAAFYESETSRWIDRFSRSFEPILMAIIGIVIGLIVILLYMPVFDLAGSLQ</sequence>
<evidence type="ECO:0000256" key="4">
    <source>
        <dbReference type="ARBA" id="ARBA00022692"/>
    </source>
</evidence>
<evidence type="ECO:0000256" key="7">
    <source>
        <dbReference type="SAM" id="Phobius"/>
    </source>
</evidence>
<evidence type="ECO:0000256" key="5">
    <source>
        <dbReference type="ARBA" id="ARBA00022989"/>
    </source>
</evidence>
<evidence type="ECO:0000256" key="6">
    <source>
        <dbReference type="ARBA" id="ARBA00023136"/>
    </source>
</evidence>
<proteinExistence type="inferred from homology"/>
<evidence type="ECO:0000256" key="2">
    <source>
        <dbReference type="ARBA" id="ARBA00005745"/>
    </source>
</evidence>
<keyword evidence="10" id="KW-1185">Reference proteome</keyword>
<name>A0ABV7W6M3_9BURK</name>
<evidence type="ECO:0000313" key="9">
    <source>
        <dbReference type="EMBL" id="MFC3684711.1"/>
    </source>
</evidence>
<organism evidence="9 10">
    <name type="scientific">Hydrogenophaga luteola</name>
    <dbReference type="NCBI Taxonomy" id="1591122"/>
    <lineage>
        <taxon>Bacteria</taxon>
        <taxon>Pseudomonadati</taxon>
        <taxon>Pseudomonadota</taxon>
        <taxon>Betaproteobacteria</taxon>
        <taxon>Burkholderiales</taxon>
        <taxon>Comamonadaceae</taxon>
        <taxon>Hydrogenophaga</taxon>
    </lineage>
</organism>
<keyword evidence="4 7" id="KW-0812">Transmembrane</keyword>
<dbReference type="InterPro" id="IPR003004">
    <property type="entry name" value="GspF/PilC"/>
</dbReference>
<evidence type="ECO:0000313" key="10">
    <source>
        <dbReference type="Proteomes" id="UP001595729"/>
    </source>
</evidence>
<evidence type="ECO:0000256" key="3">
    <source>
        <dbReference type="ARBA" id="ARBA00022475"/>
    </source>
</evidence>
<dbReference type="InterPro" id="IPR018076">
    <property type="entry name" value="T2SS_GspF_dom"/>
</dbReference>